<dbReference type="STRING" id="108003.B1C78_07530"/>
<comment type="cofactor">
    <cofactor evidence="5">
        <name>Mg(2+)</name>
        <dbReference type="ChEBI" id="CHEBI:18420"/>
    </cofactor>
</comment>
<keyword evidence="1 5" id="KW-1277">Toxin-antitoxin system</keyword>
<dbReference type="HAMAP" id="MF_00265">
    <property type="entry name" value="VapC_Nob1"/>
    <property type="match status" value="1"/>
</dbReference>
<dbReference type="InterPro" id="IPR029060">
    <property type="entry name" value="PIN-like_dom_sf"/>
</dbReference>
<comment type="caution">
    <text evidence="7">The sequence shown here is derived from an EMBL/GenBank/DDBJ whole genome shotgun (WGS) entry which is preliminary data.</text>
</comment>
<dbReference type="OrthoDB" id="9792015at2"/>
<accession>A0A1V3NJI5</accession>
<keyword evidence="5" id="KW-0800">Toxin</keyword>
<organism evidence="7 8">
    <name type="scientific">Thioalkalivibrio denitrificans</name>
    <dbReference type="NCBI Taxonomy" id="108003"/>
    <lineage>
        <taxon>Bacteria</taxon>
        <taxon>Pseudomonadati</taxon>
        <taxon>Pseudomonadota</taxon>
        <taxon>Gammaproteobacteria</taxon>
        <taxon>Chromatiales</taxon>
        <taxon>Ectothiorhodospiraceae</taxon>
        <taxon>Thioalkalivibrio</taxon>
    </lineage>
</organism>
<dbReference type="GO" id="GO:0000287">
    <property type="term" value="F:magnesium ion binding"/>
    <property type="evidence" value="ECO:0007669"/>
    <property type="project" value="UniProtKB-UniRule"/>
</dbReference>
<proteinExistence type="inferred from homology"/>
<keyword evidence="4 5" id="KW-0378">Hydrolase</keyword>
<feature type="binding site" evidence="5">
    <location>
        <position position="103"/>
    </location>
    <ligand>
        <name>Mg(2+)</name>
        <dbReference type="ChEBI" id="CHEBI:18420"/>
    </ligand>
</feature>
<dbReference type="GO" id="GO:0016787">
    <property type="term" value="F:hydrolase activity"/>
    <property type="evidence" value="ECO:0007669"/>
    <property type="project" value="UniProtKB-KW"/>
</dbReference>
<feature type="binding site" evidence="5">
    <location>
        <position position="8"/>
    </location>
    <ligand>
        <name>Mg(2+)</name>
        <dbReference type="ChEBI" id="CHEBI:18420"/>
    </ligand>
</feature>
<evidence type="ECO:0000259" key="6">
    <source>
        <dbReference type="Pfam" id="PF01850"/>
    </source>
</evidence>
<evidence type="ECO:0000256" key="2">
    <source>
        <dbReference type="ARBA" id="ARBA00022722"/>
    </source>
</evidence>
<dbReference type="SUPFAM" id="SSF88723">
    <property type="entry name" value="PIN domain-like"/>
    <property type="match status" value="1"/>
</dbReference>
<evidence type="ECO:0000256" key="1">
    <source>
        <dbReference type="ARBA" id="ARBA00022649"/>
    </source>
</evidence>
<keyword evidence="3 5" id="KW-0479">Metal-binding</keyword>
<keyword evidence="5" id="KW-0460">Magnesium</keyword>
<reference evidence="7 8" key="1">
    <citation type="submission" date="2017-02" db="EMBL/GenBank/DDBJ databases">
        <title>Genomic diversity within the haloalkaliphilic genus Thioalkalivibrio.</title>
        <authorList>
            <person name="Ahn A.-C."/>
            <person name="Meier-Kolthoff J."/>
            <person name="Overmars L."/>
            <person name="Richter M."/>
            <person name="Woyke T."/>
            <person name="Sorokin D.Y."/>
            <person name="Muyzer G."/>
        </authorList>
    </citation>
    <scope>NUCLEOTIDE SEQUENCE [LARGE SCALE GENOMIC DNA]</scope>
    <source>
        <strain evidence="7 8">ALJD</strain>
    </source>
</reference>
<keyword evidence="8" id="KW-1185">Reference proteome</keyword>
<feature type="domain" description="PIN" evidence="6">
    <location>
        <begin position="5"/>
        <end position="123"/>
    </location>
</feature>
<sequence>MTDLYFVDTNILVYARDASAPEKQRRAARWIEVLWNRGLGRLSYQVLQEYYQVVTRRLSPGMDPELARADIRDLITWRPVQTDDAVLEAAWSVESRYRLSWWDSLIVGAAERAGCRFLLTEDLQHGQMLSGILVLNPFETDVPEPAETTPPS</sequence>
<dbReference type="InterPro" id="IPR002716">
    <property type="entry name" value="PIN_dom"/>
</dbReference>
<evidence type="ECO:0000313" key="8">
    <source>
        <dbReference type="Proteomes" id="UP000189462"/>
    </source>
</evidence>
<name>A0A1V3NJI5_9GAMM</name>
<dbReference type="InterPro" id="IPR022907">
    <property type="entry name" value="VapC_family"/>
</dbReference>
<protein>
    <recommendedName>
        <fullName evidence="5">Ribonuclease VapC</fullName>
        <shortName evidence="5">RNase VapC</shortName>
        <ecNumber evidence="5">3.1.-.-</ecNumber>
    </recommendedName>
    <alternativeName>
        <fullName evidence="5">Toxin VapC</fullName>
    </alternativeName>
</protein>
<evidence type="ECO:0000313" key="7">
    <source>
        <dbReference type="EMBL" id="OOG24916.1"/>
    </source>
</evidence>
<gene>
    <name evidence="5" type="primary">vapC</name>
    <name evidence="7" type="ORF">B1C78_07530</name>
</gene>
<dbReference type="RefSeq" id="WP_077278540.1">
    <property type="nucleotide sequence ID" value="NZ_MVBK01000042.1"/>
</dbReference>
<dbReference type="GO" id="GO:0090729">
    <property type="term" value="F:toxin activity"/>
    <property type="evidence" value="ECO:0007669"/>
    <property type="project" value="UniProtKB-KW"/>
</dbReference>
<evidence type="ECO:0000256" key="3">
    <source>
        <dbReference type="ARBA" id="ARBA00022723"/>
    </source>
</evidence>
<dbReference type="EC" id="3.1.-.-" evidence="5"/>
<dbReference type="CDD" id="cd18692">
    <property type="entry name" value="PIN_VapC-like"/>
    <property type="match status" value="1"/>
</dbReference>
<dbReference type="Gene3D" id="3.40.50.1010">
    <property type="entry name" value="5'-nuclease"/>
    <property type="match status" value="1"/>
</dbReference>
<dbReference type="EMBL" id="MVBK01000042">
    <property type="protein sequence ID" value="OOG24916.1"/>
    <property type="molecule type" value="Genomic_DNA"/>
</dbReference>
<evidence type="ECO:0000256" key="4">
    <source>
        <dbReference type="ARBA" id="ARBA00022801"/>
    </source>
</evidence>
<comment type="function">
    <text evidence="5">Toxic component of a toxin-antitoxin (TA) system. An RNase.</text>
</comment>
<dbReference type="GO" id="GO:0004540">
    <property type="term" value="F:RNA nuclease activity"/>
    <property type="evidence" value="ECO:0007669"/>
    <property type="project" value="InterPro"/>
</dbReference>
<comment type="similarity">
    <text evidence="5">Belongs to the PINc/VapC protein family.</text>
</comment>
<dbReference type="AlphaFoldDB" id="A0A1V3NJI5"/>
<keyword evidence="2 5" id="KW-0540">Nuclease</keyword>
<dbReference type="Proteomes" id="UP000189462">
    <property type="component" value="Unassembled WGS sequence"/>
</dbReference>
<dbReference type="Pfam" id="PF01850">
    <property type="entry name" value="PIN"/>
    <property type="match status" value="1"/>
</dbReference>
<evidence type="ECO:0000256" key="5">
    <source>
        <dbReference type="HAMAP-Rule" id="MF_00265"/>
    </source>
</evidence>